<gene>
    <name evidence="1" type="ORF">M9H77_29842</name>
</gene>
<name>A0ACB9ZXG1_CATRO</name>
<dbReference type="Proteomes" id="UP001060085">
    <property type="component" value="Linkage Group LG07"/>
</dbReference>
<accession>A0ACB9ZXG1</accession>
<organism evidence="1 2">
    <name type="scientific">Catharanthus roseus</name>
    <name type="common">Madagascar periwinkle</name>
    <name type="synonym">Vinca rosea</name>
    <dbReference type="NCBI Taxonomy" id="4058"/>
    <lineage>
        <taxon>Eukaryota</taxon>
        <taxon>Viridiplantae</taxon>
        <taxon>Streptophyta</taxon>
        <taxon>Embryophyta</taxon>
        <taxon>Tracheophyta</taxon>
        <taxon>Spermatophyta</taxon>
        <taxon>Magnoliopsida</taxon>
        <taxon>eudicotyledons</taxon>
        <taxon>Gunneridae</taxon>
        <taxon>Pentapetalae</taxon>
        <taxon>asterids</taxon>
        <taxon>lamiids</taxon>
        <taxon>Gentianales</taxon>
        <taxon>Apocynaceae</taxon>
        <taxon>Rauvolfioideae</taxon>
        <taxon>Vinceae</taxon>
        <taxon>Catharanthinae</taxon>
        <taxon>Catharanthus</taxon>
    </lineage>
</organism>
<evidence type="ECO:0000313" key="1">
    <source>
        <dbReference type="EMBL" id="KAI5652655.1"/>
    </source>
</evidence>
<evidence type="ECO:0000313" key="2">
    <source>
        <dbReference type="Proteomes" id="UP001060085"/>
    </source>
</evidence>
<reference evidence="2" key="1">
    <citation type="journal article" date="2023" name="Nat. Plants">
        <title>Single-cell RNA sequencing provides a high-resolution roadmap for understanding the multicellular compartmentation of specialized metabolism.</title>
        <authorList>
            <person name="Sun S."/>
            <person name="Shen X."/>
            <person name="Li Y."/>
            <person name="Li Y."/>
            <person name="Wang S."/>
            <person name="Li R."/>
            <person name="Zhang H."/>
            <person name="Shen G."/>
            <person name="Guo B."/>
            <person name="Wei J."/>
            <person name="Xu J."/>
            <person name="St-Pierre B."/>
            <person name="Chen S."/>
            <person name="Sun C."/>
        </authorList>
    </citation>
    <scope>NUCLEOTIDE SEQUENCE [LARGE SCALE GENOMIC DNA]</scope>
</reference>
<comment type="caution">
    <text evidence="1">The sequence shown here is derived from an EMBL/GenBank/DDBJ whole genome shotgun (WGS) entry which is preliminary data.</text>
</comment>
<sequence length="117" mass="12943">MDVRKPIEQENRKSEIFGRCLQSKAFPLESKKRTSSNKNTLPILEQAKTGSSKLCNSSCCDQQEEAPTLQPTLQQPHLDLPAAGEGTATLTRAKSSRNNKVETLSKLSMKTKILKKA</sequence>
<keyword evidence="2" id="KW-1185">Reference proteome</keyword>
<proteinExistence type="predicted"/>
<protein>
    <submittedName>
        <fullName evidence="1">Uncharacterized protein</fullName>
    </submittedName>
</protein>
<dbReference type="EMBL" id="CM044707">
    <property type="protein sequence ID" value="KAI5652655.1"/>
    <property type="molecule type" value="Genomic_DNA"/>
</dbReference>